<dbReference type="SMART" id="SM00220">
    <property type="entry name" value="S_TKc"/>
    <property type="match status" value="1"/>
</dbReference>
<dbReference type="PANTHER" id="PTHR48011:SF4">
    <property type="entry name" value="MITOGEN-ACTIVATED PROTEIN KINASE KINASE KINASE 19"/>
    <property type="match status" value="1"/>
</dbReference>
<feature type="domain" description="Protein kinase" evidence="1">
    <location>
        <begin position="1"/>
        <end position="308"/>
    </location>
</feature>
<gene>
    <name evidence="2" type="ORF">CGXH109_LOCUS10647</name>
</gene>
<dbReference type="Gene3D" id="1.10.510.10">
    <property type="entry name" value="Transferase(Phosphotransferase) domain 1"/>
    <property type="match status" value="1"/>
</dbReference>
<keyword evidence="3" id="KW-1185">Reference proteome</keyword>
<protein>
    <recommendedName>
        <fullName evidence="1">Protein kinase domain-containing protein</fullName>
    </recommendedName>
</protein>
<dbReference type="InterPro" id="IPR000719">
    <property type="entry name" value="Prot_kinase_dom"/>
</dbReference>
<dbReference type="Proteomes" id="UP001152533">
    <property type="component" value="Unassembled WGS sequence"/>
</dbReference>
<evidence type="ECO:0000259" key="1">
    <source>
        <dbReference type="PROSITE" id="PS50011"/>
    </source>
</evidence>
<dbReference type="InterPro" id="IPR052751">
    <property type="entry name" value="Plant_MAPKKK"/>
</dbReference>
<dbReference type="GO" id="GO:0005524">
    <property type="term" value="F:ATP binding"/>
    <property type="evidence" value="ECO:0007669"/>
    <property type="project" value="InterPro"/>
</dbReference>
<dbReference type="GO" id="GO:0007165">
    <property type="term" value="P:signal transduction"/>
    <property type="evidence" value="ECO:0007669"/>
    <property type="project" value="TreeGrafter"/>
</dbReference>
<evidence type="ECO:0000313" key="2">
    <source>
        <dbReference type="EMBL" id="CAI0642075.1"/>
    </source>
</evidence>
<dbReference type="InterPro" id="IPR011009">
    <property type="entry name" value="Kinase-like_dom_sf"/>
</dbReference>
<organism evidence="2 3">
    <name type="scientific">Colletotrichum noveboracense</name>
    <dbReference type="NCBI Taxonomy" id="2664923"/>
    <lineage>
        <taxon>Eukaryota</taxon>
        <taxon>Fungi</taxon>
        <taxon>Dikarya</taxon>
        <taxon>Ascomycota</taxon>
        <taxon>Pezizomycotina</taxon>
        <taxon>Sordariomycetes</taxon>
        <taxon>Hypocreomycetidae</taxon>
        <taxon>Glomerellales</taxon>
        <taxon>Glomerellaceae</taxon>
        <taxon>Colletotrichum</taxon>
        <taxon>Colletotrichum gloeosporioides species complex</taxon>
    </lineage>
</organism>
<dbReference type="Pfam" id="PF00069">
    <property type="entry name" value="Pkinase"/>
    <property type="match status" value="1"/>
</dbReference>
<dbReference type="SUPFAM" id="SSF56112">
    <property type="entry name" value="Protein kinase-like (PK-like)"/>
    <property type="match status" value="1"/>
</dbReference>
<evidence type="ECO:0000313" key="3">
    <source>
        <dbReference type="Proteomes" id="UP001152533"/>
    </source>
</evidence>
<dbReference type="PANTHER" id="PTHR48011">
    <property type="entry name" value="CCR4-NOT TRANSCRIPTIONAL COMPLEX SUBUNIT CAF120-RELATED"/>
    <property type="match status" value="1"/>
</dbReference>
<dbReference type="PROSITE" id="PS50011">
    <property type="entry name" value="PROTEIN_KINASE_DOM"/>
    <property type="match status" value="1"/>
</dbReference>
<dbReference type="EMBL" id="CAMGZC010000039">
    <property type="protein sequence ID" value="CAI0642075.1"/>
    <property type="molecule type" value="Genomic_DNA"/>
</dbReference>
<dbReference type="AlphaFoldDB" id="A0A9W4WAI4"/>
<accession>A0A9W4WAI4</accession>
<dbReference type="GO" id="GO:0004672">
    <property type="term" value="F:protein kinase activity"/>
    <property type="evidence" value="ECO:0007669"/>
    <property type="project" value="InterPro"/>
</dbReference>
<sequence>MRPVDDTFHAIGAERKGESHRVYAVKRVCQNNGVYDLRFGSRGRGAGGEDNLMFLGPGEPLTREQTRYLRKLVGREMELSEDASFECVVRYKDFIEEFGDRKQAIRQNTTLPCALVMNKLEFEWSGLLADDILRKLQDTDIVNVAVDMLSALTYLHALGIVHGDVRPQNVVPYRDTTQPHGDWHRQHRYRLSGHGLVPAIFSKWAESPGEMYTAPEFAGRGRYKPTRESDVWMLGTMLQELHESRYKRIPQPISAYSEFLTRKGACEYPAMRVWHDWLEALVAKLLQDKPGDRPRAEDALTGLLEEKFRATEGGQVGAEKREMKETIKKAKAERWRATTMGKVWTWWYFRVNRGFERLLLMWFGLYLCRICFLYF</sequence>
<name>A0A9W4WAI4_9PEZI</name>
<comment type="caution">
    <text evidence="2">The sequence shown here is derived from an EMBL/GenBank/DDBJ whole genome shotgun (WGS) entry which is preliminary data.</text>
</comment>
<reference evidence="2" key="1">
    <citation type="submission" date="2022-08" db="EMBL/GenBank/DDBJ databases">
        <authorList>
            <person name="Giroux E."/>
            <person name="Giroux E."/>
        </authorList>
    </citation>
    <scope>NUCLEOTIDE SEQUENCE</scope>
    <source>
        <strain evidence="2">H1091258</strain>
    </source>
</reference>
<proteinExistence type="predicted"/>